<evidence type="ECO:0000256" key="3">
    <source>
        <dbReference type="ARBA" id="ARBA00005847"/>
    </source>
</evidence>
<dbReference type="InterPro" id="IPR000152">
    <property type="entry name" value="EGF-type_Asp/Asn_hydroxyl_site"/>
</dbReference>
<evidence type="ECO:0000256" key="19">
    <source>
        <dbReference type="ARBA" id="ARBA00055075"/>
    </source>
</evidence>
<dbReference type="GO" id="GO:0009952">
    <property type="term" value="P:anterior/posterior pattern specification"/>
    <property type="evidence" value="ECO:0007669"/>
    <property type="project" value="UniProtKB-ARBA"/>
</dbReference>
<feature type="chain" id="PRO_5035463745" evidence="23">
    <location>
        <begin position="23"/>
        <end position="2415"/>
    </location>
</feature>
<evidence type="ECO:0000256" key="12">
    <source>
        <dbReference type="ARBA" id="ARBA00022753"/>
    </source>
</evidence>
<dbReference type="Proteomes" id="UP000838412">
    <property type="component" value="Chromosome 8"/>
</dbReference>
<feature type="disulfide bond" evidence="20">
    <location>
        <begin position="346"/>
        <end position="355"/>
    </location>
</feature>
<evidence type="ECO:0000259" key="25">
    <source>
        <dbReference type="PROSITE" id="PS50026"/>
    </source>
</evidence>
<feature type="disulfide bond" evidence="20">
    <location>
        <begin position="1702"/>
        <end position="1711"/>
    </location>
</feature>
<dbReference type="FunFam" id="2.10.25.10:FF:000151">
    <property type="entry name" value="FAT atypical cadherin 4"/>
    <property type="match status" value="1"/>
</dbReference>
<feature type="domain" description="Laminin G" evidence="24">
    <location>
        <begin position="1239"/>
        <end position="1436"/>
    </location>
</feature>
<feature type="domain" description="EGF-like" evidence="25">
    <location>
        <begin position="395"/>
        <end position="433"/>
    </location>
</feature>
<dbReference type="FunFam" id="2.10.25.10:FF:000565">
    <property type="entry name" value="Predicted protein"/>
    <property type="match status" value="1"/>
</dbReference>
<evidence type="ECO:0000256" key="4">
    <source>
        <dbReference type="ARBA" id="ARBA00011881"/>
    </source>
</evidence>
<dbReference type="FunFam" id="2.10.25.10:FF:000123">
    <property type="entry name" value="Crumbs homolog 1 (Drosophila)"/>
    <property type="match status" value="3"/>
</dbReference>
<feature type="disulfide bond" evidence="20">
    <location>
        <begin position="2282"/>
        <end position="2291"/>
    </location>
</feature>
<comment type="similarity">
    <text evidence="3">Belongs to the NOTCH family.</text>
</comment>
<evidence type="ECO:0000256" key="18">
    <source>
        <dbReference type="ARBA" id="ARBA00023180"/>
    </source>
</evidence>
<protein>
    <submittedName>
        <fullName evidence="26">CRB1 protein</fullName>
    </submittedName>
</protein>
<dbReference type="PROSITE" id="PS00010">
    <property type="entry name" value="ASX_HYDROXYL"/>
    <property type="match status" value="23"/>
</dbReference>
<dbReference type="GO" id="GO:0008593">
    <property type="term" value="P:regulation of Notch signaling pathway"/>
    <property type="evidence" value="ECO:0007669"/>
    <property type="project" value="UniProtKB-ARBA"/>
</dbReference>
<dbReference type="EMBL" id="OV696693">
    <property type="protein sequence ID" value="CAH1272075.1"/>
    <property type="molecule type" value="Genomic_DNA"/>
</dbReference>
<feature type="domain" description="EGF-like" evidence="25">
    <location>
        <begin position="820"/>
        <end position="856"/>
    </location>
</feature>
<accession>A0A8K0ACV0</accession>
<dbReference type="PRINTS" id="PR00010">
    <property type="entry name" value="EGFBLOOD"/>
</dbReference>
<dbReference type="GO" id="GO:0035282">
    <property type="term" value="P:segmentation"/>
    <property type="evidence" value="ECO:0007669"/>
    <property type="project" value="UniProtKB-ARBA"/>
</dbReference>
<feature type="disulfide bond" evidence="20">
    <location>
        <begin position="617"/>
        <end position="626"/>
    </location>
</feature>
<feature type="domain" description="EGF-like" evidence="25">
    <location>
        <begin position="1835"/>
        <end position="1873"/>
    </location>
</feature>
<dbReference type="GO" id="GO:0005770">
    <property type="term" value="C:late endosome"/>
    <property type="evidence" value="ECO:0007669"/>
    <property type="project" value="UniProtKB-SubCell"/>
</dbReference>
<feature type="disulfide bond" evidence="20">
    <location>
        <begin position="2162"/>
        <end position="2171"/>
    </location>
</feature>
<evidence type="ECO:0000256" key="2">
    <source>
        <dbReference type="ARBA" id="ARBA00004603"/>
    </source>
</evidence>
<dbReference type="FunFam" id="2.10.25.10:FF:000012">
    <property type="entry name" value="Delta-like protein"/>
    <property type="match status" value="1"/>
</dbReference>
<dbReference type="InterPro" id="IPR013032">
    <property type="entry name" value="EGF-like_CS"/>
</dbReference>
<keyword evidence="6" id="KW-1003">Cell membrane</keyword>
<feature type="disulfide bond" evidence="20">
    <location>
        <begin position="1978"/>
        <end position="1987"/>
    </location>
</feature>
<dbReference type="SUPFAM" id="SSF49899">
    <property type="entry name" value="Concanavalin A-like lectins/glucanases"/>
    <property type="match status" value="4"/>
</dbReference>
<dbReference type="GO" id="GO:0030182">
    <property type="term" value="P:neuron differentiation"/>
    <property type="evidence" value="ECO:0007669"/>
    <property type="project" value="UniProtKB-ARBA"/>
</dbReference>
<dbReference type="PANTHER" id="PTHR12916:SF13">
    <property type="entry name" value="SUSHI, VON WILLEBRAND FACTOR TYPE A, EGF AND PENTRAXIN DOMAIN-CONTAINING PROTEIN 1-LIKE"/>
    <property type="match status" value="1"/>
</dbReference>
<sequence length="2415" mass="258956">MENARGCFLLGVGLSLLAVVAAQTTQAPTPSANAFFNGFNSYAVLPNTLDITSRLTSFSFRTCNGGQLLRQEGSNGDYIEMSLLESGVLRFSFRKAGGRGEDFVDLGSGLTTNQMWHTVNLEYSVGNLTLSVDGEQITVASQTVRSYVLDIDLSGSVDGGVMIGRGLIGCVYEGPGVQLTTATSQSSVQWGSCPLENVEGCGPLCESQANLCYNGGVCQEQQNGNYTTCVCRDGWAGPRCTESPCVSEPCMNGATCLNVTGGYQCTCPDGFAGVNCEININECASVPAPCKNGGVCTDDIFGVICDCTDTGYEGPFCQDDVNECNNDPCQNSGTCFNRPGGFTCQCAQGWDGETCENELDECISDPCQNGATCEDRQGSYFCNCVSGFEGTNCETSQACQAQPCNLEEDCFPEGLDYRCECKPGYEGSAGNCREIDECASNPCRNRGTCNNYINYYNCSCRDGYYGYNCENTNECVLRPNYCRNGATCRDLTASFECVCAVGFTGEDCSENIDDCAQNTCQNGATCMDGTNQYTCNCVDGFAGDRCQTNIDDCSPDPCQNSGTCTDLVNDYRCECTTAWAGKNCTQANLCEVPTPVVCEDGKVCFISEDGLGTDCQCPLGYTGVNCADNIDECDPDPCQNNATCIDGINKFVCNCTSGWQGVTCEEDIDECHPSPCQHDSVCVNNEGSYDCFCRQGYHGKNCELDINECYSEPCQNGATCQDLIAEAKCTCAPGYTGVWCEREIRECDSDPCQNGGTCIDLIARYNCSCMPGWEGVNCEQEVDECESSPCLNGGQCTDLFNNYTCNCSNTGFVGNDCEVEIRECDSSPCQHGGICNDLINYYNCSCYDGFEGYNCETDIDECASDPCQNGATCTENSAGGNTDWPNAGGYMCTCVPGYAGDNCETDINECDSDPCQNGATCNDLINMYTCDCVPGFRGTNCEENIDECSEYGGNPCQNGARCVDGINDYTCVCSQGLGGKNCSVTLIGCNVNGCENNSTCVPYLQDEATDTHNYTCNCDNGFVGRNCEKGTTLSFDGSGFIVVPPQTGPTVTLQIRFRTTLPSGVLAFVGDANHHGILEIVDNKIQLTHFNGTVKRNVEVNKIISDGEWHDVTASIMESGTMSVCVDVSNCNDGSVGQTVDFGDLHVGGADSSLLALTTSRKNYVGCVEDIVRDGYAIVAADYISQGSGSIAEGCDRKDQCNPDPCSGKGMCTDEWIQYTCECERPYTGNNCNYTFSTGTFSNEDSSSFANFVVPRSSPNEPFKVSMFFRTRKPDGLLMFTGEPGVAPGSPPEDANYVAVQLVNGRIRVDVKEEGETIDQPKSYTLGGRLADGEFKFVDVSIDGENMYINVNDQVSNTITLDNAPNLPGGVLYIAGMDFQNPENLGLSTTEPFKGCIQDLRYNETRLDFYPLAIPGFQLDSPSLDSTGLSNVNNTCVSDDTCASSPCTNGGVCTITWNDFECDCPVGYTGKNCSETDFCFSSPCPSNSTCNNLDDGFECLASATFDQDMLEYSTSPSFTAIDNTLQVSFRTRDTDALLVRASGGSTTVELEIVGGNVHFTYNNALSAEGSLDVSDGEWHTAEVTFLGTVAQLTVDNGAENVTANMGQAAPNFDNFVGQDTIQVGSQGGQGYFKGCMEDLRVGGVLLPFFESSQIPTNASQKFNLKSAGSITVGCTSDDVCGPQPCVNGATCSDIFNDYNCTCVPGYSDKNCSTNIDECASGPCLNGATCQDAINEYSCDCVPGYFGDHCETEINECDSSPCQFNSTCIDLVNAFFCNCSTNYTGEFCEVNIFERCDAGPCQNGATCNDLNITATNKAAFECICPPGYEGKLCDQEIDYCAGQPCRFGATCSNNRQIFDYECACVPGYTDKNCSTNIDECASDPCENGAQCTDLVNGYTCQCTDGWNGTECNVDIDECLTITCENNGSCENLPGSVKCNCAEGYEGDRCELDIDECNTTFPCQNGARCNNSVGTYTCNCTLGYSGHDCDVPVCSGDVCLYGSTCMTNSTHWSCLCAEGYQGLRCENDTNECLDSPCQHDSLCNNTFGSYECSCSLGYVGRNCETPNCTADLCFNNGTCDDSGSEWACTCGEGYEGERCENDIDECTIEDLCQNGATCVNSPGAFLCNCSAGFKGSRCETPTCVPNPCLNSGICALEDSWSCSCTEGFAGERCGIRGPCADFPCQNGANCSQNVNANPMTFDCECAYGWDGDDCTAEVDWCASSPCENNGNCSSVNTQGFICTCEPWLAGPTCEEDKDDCLSNPCLNGATCRDRTGEVGVDCACTPYWKGETCDEDRNECEEPEEEEYRCPLNVTASDCENLEGNFTCMCLSGWAGEYCREEVPTTLGRGTDLGLILGPSIAAAILLLIIILLVLLLLMKSKRATRGTYSPSRQEMTGSRGVEMGGMLKPPPEERLI</sequence>
<evidence type="ECO:0000313" key="27">
    <source>
        <dbReference type="Proteomes" id="UP000838412"/>
    </source>
</evidence>
<feature type="disulfide bond" evidence="20">
    <location>
        <begin position="846"/>
        <end position="855"/>
    </location>
</feature>
<keyword evidence="10 23" id="KW-0732">Signal</keyword>
<feature type="domain" description="EGF-like" evidence="25">
    <location>
        <begin position="2215"/>
        <end position="2252"/>
    </location>
</feature>
<feature type="domain" description="EGF-like" evidence="25">
    <location>
        <begin position="858"/>
        <end position="904"/>
    </location>
</feature>
<evidence type="ECO:0000256" key="10">
    <source>
        <dbReference type="ARBA" id="ARBA00022729"/>
    </source>
</evidence>
<evidence type="ECO:0000256" key="8">
    <source>
        <dbReference type="ARBA" id="ARBA00022553"/>
    </source>
</evidence>
<feature type="domain" description="Laminin G" evidence="24">
    <location>
        <begin position="1030"/>
        <end position="1195"/>
    </location>
</feature>
<feature type="domain" description="EGF-like" evidence="25">
    <location>
        <begin position="1791"/>
        <end position="1833"/>
    </location>
</feature>
<dbReference type="PROSITE" id="PS01186">
    <property type="entry name" value="EGF_2"/>
    <property type="match status" value="32"/>
</dbReference>
<dbReference type="GO" id="GO:0051093">
    <property type="term" value="P:negative regulation of developmental process"/>
    <property type="evidence" value="ECO:0007669"/>
    <property type="project" value="UniProtKB-ARBA"/>
</dbReference>
<feature type="disulfide bond" evidence="20">
    <location>
        <begin position="2127"/>
        <end position="2136"/>
    </location>
</feature>
<organism evidence="26 27">
    <name type="scientific">Branchiostoma lanceolatum</name>
    <name type="common">Common lancelet</name>
    <name type="synonym">Amphioxus lanceolatum</name>
    <dbReference type="NCBI Taxonomy" id="7740"/>
    <lineage>
        <taxon>Eukaryota</taxon>
        <taxon>Metazoa</taxon>
        <taxon>Chordata</taxon>
        <taxon>Cephalochordata</taxon>
        <taxon>Leptocardii</taxon>
        <taxon>Amphioxiformes</taxon>
        <taxon>Branchiostomatidae</taxon>
        <taxon>Branchiostoma</taxon>
    </lineage>
</organism>
<feature type="disulfide bond" evidence="20">
    <location>
        <begin position="537"/>
        <end position="546"/>
    </location>
</feature>
<evidence type="ECO:0000256" key="17">
    <source>
        <dbReference type="ARBA" id="ARBA00023157"/>
    </source>
</evidence>
<dbReference type="GO" id="GO:0120025">
    <property type="term" value="C:plasma membrane bounded cell projection"/>
    <property type="evidence" value="ECO:0007669"/>
    <property type="project" value="UniProtKB-ARBA"/>
</dbReference>
<feature type="domain" description="EGF-like" evidence="25">
    <location>
        <begin position="985"/>
        <end position="1028"/>
    </location>
</feature>
<feature type="disulfide bond" evidence="20">
    <location>
        <begin position="973"/>
        <end position="982"/>
    </location>
</feature>
<feature type="domain" description="EGF-like" evidence="25">
    <location>
        <begin position="781"/>
        <end position="818"/>
    </location>
</feature>
<evidence type="ECO:0000256" key="20">
    <source>
        <dbReference type="PROSITE-ProRule" id="PRU00076"/>
    </source>
</evidence>
<dbReference type="GO" id="GO:0048598">
    <property type="term" value="P:embryonic morphogenesis"/>
    <property type="evidence" value="ECO:0007669"/>
    <property type="project" value="UniProtKB-ARBA"/>
</dbReference>
<keyword evidence="8" id="KW-0597">Phosphoprotein</keyword>
<feature type="domain" description="EGF-like" evidence="25">
    <location>
        <begin position="320"/>
        <end position="356"/>
    </location>
</feature>
<feature type="disulfide bond" evidence="20">
    <location>
        <begin position="267"/>
        <end position="276"/>
    </location>
</feature>
<keyword evidence="27" id="KW-1185">Reference proteome</keyword>
<dbReference type="GO" id="GO:0030097">
    <property type="term" value="P:hemopoiesis"/>
    <property type="evidence" value="ECO:0007669"/>
    <property type="project" value="UniProtKB-ARBA"/>
</dbReference>
<dbReference type="PROSITE" id="PS50025">
    <property type="entry name" value="LAM_G_DOMAIN"/>
    <property type="match status" value="4"/>
</dbReference>
<dbReference type="SUPFAM" id="SSF57196">
    <property type="entry name" value="EGF/Laminin"/>
    <property type="match status" value="29"/>
</dbReference>
<dbReference type="FunFam" id="2.10.25.10:FF:000247">
    <property type="entry name" value="Delta/notch like EGF repeat containing"/>
    <property type="match status" value="1"/>
</dbReference>
<feature type="disulfide bond" evidence="20">
    <location>
        <begin position="499"/>
        <end position="508"/>
    </location>
</feature>
<dbReference type="GO" id="GO:0006357">
    <property type="term" value="P:regulation of transcription by RNA polymerase II"/>
    <property type="evidence" value="ECO:0007669"/>
    <property type="project" value="UniProtKB-ARBA"/>
</dbReference>
<dbReference type="Pfam" id="PF12661">
    <property type="entry name" value="hEGF"/>
    <property type="match status" value="6"/>
</dbReference>
<feature type="domain" description="EGF-like" evidence="25">
    <location>
        <begin position="358"/>
        <end position="394"/>
    </location>
</feature>
<proteinExistence type="inferred from homology"/>
<feature type="disulfide bond" evidence="20">
    <location>
        <begin position="1939"/>
        <end position="1948"/>
    </location>
</feature>
<feature type="domain" description="EGF-like" evidence="25">
    <location>
        <begin position="202"/>
        <end position="238"/>
    </location>
</feature>
<evidence type="ECO:0000256" key="7">
    <source>
        <dbReference type="ARBA" id="ARBA00022536"/>
    </source>
</evidence>
<feature type="disulfide bond" evidence="20">
    <location>
        <begin position="2242"/>
        <end position="2251"/>
    </location>
</feature>
<dbReference type="SUPFAM" id="SSF57184">
    <property type="entry name" value="Growth factor receptor domain"/>
    <property type="match status" value="2"/>
</dbReference>
<feature type="domain" description="EGF-like" evidence="25">
    <location>
        <begin position="743"/>
        <end position="779"/>
    </location>
</feature>
<keyword evidence="15 22" id="KW-1133">Transmembrane helix</keyword>
<feature type="domain" description="EGF-like" evidence="25">
    <location>
        <begin position="279"/>
        <end position="318"/>
    </location>
</feature>
<dbReference type="Pfam" id="PF02210">
    <property type="entry name" value="Laminin_G_2"/>
    <property type="match status" value="4"/>
</dbReference>
<dbReference type="GO" id="GO:0060562">
    <property type="term" value="P:epithelial tube morphogenesis"/>
    <property type="evidence" value="ECO:0007669"/>
    <property type="project" value="UniProtKB-ARBA"/>
</dbReference>
<dbReference type="InterPro" id="IPR018097">
    <property type="entry name" value="EGF_Ca-bd_CS"/>
</dbReference>
<feature type="domain" description="EGF-like" evidence="25">
    <location>
        <begin position="434"/>
        <end position="470"/>
    </location>
</feature>
<evidence type="ECO:0000259" key="24">
    <source>
        <dbReference type="PROSITE" id="PS50025"/>
    </source>
</evidence>
<dbReference type="Pfam" id="PF00008">
    <property type="entry name" value="EGF"/>
    <property type="match status" value="17"/>
</dbReference>
<keyword evidence="5" id="KW-0217">Developmental protein</keyword>
<dbReference type="FunFam" id="2.10.25.10:FF:000471">
    <property type="entry name" value="Protein lin-12"/>
    <property type="match status" value="3"/>
</dbReference>
<feature type="disulfide bond" evidence="20">
    <location>
        <begin position="693"/>
        <end position="702"/>
    </location>
</feature>
<evidence type="ECO:0000256" key="13">
    <source>
        <dbReference type="ARBA" id="ARBA00022782"/>
    </source>
</evidence>
<dbReference type="GO" id="GO:0005654">
    <property type="term" value="C:nucleoplasm"/>
    <property type="evidence" value="ECO:0007669"/>
    <property type="project" value="UniProtKB-ARBA"/>
</dbReference>
<dbReference type="InterPro" id="IPR049883">
    <property type="entry name" value="NOTCH1_EGF-like"/>
</dbReference>
<keyword evidence="13" id="KW-0221">Differentiation</keyword>
<dbReference type="InterPro" id="IPR001881">
    <property type="entry name" value="EGF-like_Ca-bd_dom"/>
</dbReference>
<feature type="disulfide bond" evidence="20">
    <location>
        <begin position="212"/>
        <end position="229"/>
    </location>
</feature>
<dbReference type="GO" id="GO:0048646">
    <property type="term" value="P:anatomical structure formation involved in morphogenesis"/>
    <property type="evidence" value="ECO:0007669"/>
    <property type="project" value="UniProtKB-ARBA"/>
</dbReference>
<feature type="disulfide bond" evidence="20">
    <location>
        <begin position="1823"/>
        <end position="1832"/>
    </location>
</feature>
<dbReference type="FunFam" id="2.10.25.10:FF:000004">
    <property type="entry name" value="Neurogenic locus notch 1"/>
    <property type="match status" value="1"/>
</dbReference>
<name>A0A8K0ACV0_BRALA</name>
<feature type="disulfide bond" evidence="20">
    <location>
        <begin position="769"/>
        <end position="778"/>
    </location>
</feature>
<feature type="disulfide bond" evidence="20">
    <location>
        <begin position="575"/>
        <end position="584"/>
    </location>
</feature>
<feature type="domain" description="EGF-like" evidence="25">
    <location>
        <begin position="2254"/>
        <end position="2292"/>
    </location>
</feature>
<dbReference type="Gene3D" id="2.10.25.10">
    <property type="entry name" value="Laminin"/>
    <property type="match status" value="38"/>
</dbReference>
<feature type="domain" description="EGF-like" evidence="25">
    <location>
        <begin position="1989"/>
        <end position="2024"/>
    </location>
</feature>
<evidence type="ECO:0000256" key="16">
    <source>
        <dbReference type="ARBA" id="ARBA00023136"/>
    </source>
</evidence>
<dbReference type="GO" id="GO:0009967">
    <property type="term" value="P:positive regulation of signal transduction"/>
    <property type="evidence" value="ECO:0007669"/>
    <property type="project" value="UniProtKB-ARBA"/>
</dbReference>
<evidence type="ECO:0000256" key="6">
    <source>
        <dbReference type="ARBA" id="ARBA00022475"/>
    </source>
</evidence>
<comment type="subcellular location">
    <subcellularLocation>
        <location evidence="1">Apical cell membrane</location>
        <topology evidence="1">Single-pass type I membrane protein</topology>
    </subcellularLocation>
    <subcellularLocation>
        <location evidence="2">Late endosome</location>
    </subcellularLocation>
</comment>
<dbReference type="CDD" id="cd00054">
    <property type="entry name" value="EGF_CA"/>
    <property type="match status" value="25"/>
</dbReference>
<dbReference type="FunFam" id="2.10.25.10:FF:000125">
    <property type="entry name" value="Neurogenic locus notch protein-like"/>
    <property type="match status" value="1"/>
</dbReference>
<dbReference type="Pfam" id="PF07645">
    <property type="entry name" value="EGF_CA"/>
    <property type="match status" value="3"/>
</dbReference>
<evidence type="ECO:0000313" key="26">
    <source>
        <dbReference type="EMBL" id="CAH1272075.1"/>
    </source>
</evidence>
<evidence type="ECO:0000256" key="15">
    <source>
        <dbReference type="ARBA" id="ARBA00022989"/>
    </source>
</evidence>
<comment type="function">
    <text evidence="19">Forms the apical lamina, a component of the extracellular matrix.</text>
</comment>
<dbReference type="GO" id="GO:0019904">
    <property type="term" value="F:protein domain specific binding"/>
    <property type="evidence" value="ECO:0007669"/>
    <property type="project" value="UniProtKB-ARBA"/>
</dbReference>
<feature type="disulfide bond" evidence="20">
    <location>
        <begin position="2014"/>
        <end position="2023"/>
    </location>
</feature>
<keyword evidence="12" id="KW-0967">Endosome</keyword>
<dbReference type="PROSITE" id="PS01187">
    <property type="entry name" value="EGF_CA"/>
    <property type="match status" value="9"/>
</dbReference>
<feature type="disulfide bond" evidence="20">
    <location>
        <begin position="1223"/>
        <end position="1232"/>
    </location>
</feature>
<feature type="domain" description="EGF-like" evidence="25">
    <location>
        <begin position="629"/>
        <end position="665"/>
    </location>
</feature>
<feature type="disulfide bond" evidence="20">
    <location>
        <begin position="1018"/>
        <end position="1027"/>
    </location>
</feature>
<feature type="disulfide bond" evidence="20">
    <location>
        <begin position="598"/>
        <end position="615"/>
    </location>
</feature>
<feature type="domain" description="EGF-like" evidence="25">
    <location>
        <begin position="1875"/>
        <end position="1911"/>
    </location>
</feature>
<feature type="domain" description="EGF-like" evidence="25">
    <location>
        <begin position="549"/>
        <end position="585"/>
    </location>
</feature>
<feature type="domain" description="EGF-like" evidence="25">
    <location>
        <begin position="511"/>
        <end position="547"/>
    </location>
</feature>
<evidence type="ECO:0000256" key="1">
    <source>
        <dbReference type="ARBA" id="ARBA00004247"/>
    </source>
</evidence>
<dbReference type="CDD" id="cd00110">
    <property type="entry name" value="LamG"/>
    <property type="match status" value="4"/>
</dbReference>
<dbReference type="Gene3D" id="2.60.120.200">
    <property type="match status" value="4"/>
</dbReference>
<dbReference type="SMART" id="SM00179">
    <property type="entry name" value="EGF_CA"/>
    <property type="match status" value="35"/>
</dbReference>
<dbReference type="OrthoDB" id="283575at2759"/>
<feature type="domain" description="EGF-like" evidence="25">
    <location>
        <begin position="241"/>
        <end position="277"/>
    </location>
</feature>
<keyword evidence="11" id="KW-0677">Repeat</keyword>
<dbReference type="PRINTS" id="PR01983">
    <property type="entry name" value="NOTCH"/>
</dbReference>
<feature type="domain" description="EGF-like" evidence="25">
    <location>
        <begin position="1676"/>
        <end position="1712"/>
    </location>
</feature>
<keyword evidence="9 22" id="KW-0812">Transmembrane</keyword>
<dbReference type="InterPro" id="IPR013320">
    <property type="entry name" value="ConA-like_dom_sf"/>
</dbReference>
<reference evidence="26" key="1">
    <citation type="submission" date="2022-01" db="EMBL/GenBank/DDBJ databases">
        <authorList>
            <person name="Braso-Vives M."/>
        </authorList>
    </citation>
    <scope>NUCLEOTIDE SEQUENCE</scope>
</reference>
<feature type="disulfide bond" evidence="20">
    <location>
        <begin position="2088"/>
        <end position="2097"/>
    </location>
</feature>
<dbReference type="FunFam" id="2.10.25.10:FF:000784">
    <property type="entry name" value="Uncharacterized protein"/>
    <property type="match status" value="1"/>
</dbReference>
<keyword evidence="17 20" id="KW-1015">Disulfide bond</keyword>
<dbReference type="GO" id="GO:0005509">
    <property type="term" value="F:calcium ion binding"/>
    <property type="evidence" value="ECO:0007669"/>
    <property type="project" value="InterPro"/>
</dbReference>
<evidence type="ECO:0000256" key="11">
    <source>
        <dbReference type="ARBA" id="ARBA00022737"/>
    </source>
</evidence>
<dbReference type="GO" id="GO:0005911">
    <property type="term" value="C:cell-cell junction"/>
    <property type="evidence" value="ECO:0007669"/>
    <property type="project" value="UniProtKB-ARBA"/>
</dbReference>
<feature type="disulfide bond" evidence="20">
    <location>
        <begin position="2052"/>
        <end position="2061"/>
    </location>
</feature>
<evidence type="ECO:0000256" key="5">
    <source>
        <dbReference type="ARBA" id="ARBA00022473"/>
    </source>
</evidence>
<feature type="domain" description="Laminin G" evidence="24">
    <location>
        <begin position="1502"/>
        <end position="1674"/>
    </location>
</feature>
<dbReference type="FunFam" id="2.10.25.10:FF:000472">
    <property type="entry name" value="Uncharacterized protein, isoform A"/>
    <property type="match status" value="2"/>
</dbReference>
<feature type="domain" description="EGF-like" evidence="25">
    <location>
        <begin position="906"/>
        <end position="942"/>
    </location>
</feature>
<feature type="domain" description="EGF-like" evidence="25">
    <location>
        <begin position="1752"/>
        <end position="1788"/>
    </location>
</feature>
<dbReference type="PROSITE" id="PS00022">
    <property type="entry name" value="EGF_1"/>
    <property type="match status" value="34"/>
</dbReference>
<dbReference type="FunFam" id="2.60.120.200:FF:000340">
    <property type="entry name" value="Si:dkey-1m11.6"/>
    <property type="match status" value="1"/>
</dbReference>
<dbReference type="GO" id="GO:0048638">
    <property type="term" value="P:regulation of developmental growth"/>
    <property type="evidence" value="ECO:0007669"/>
    <property type="project" value="UniProtKB-ARBA"/>
</dbReference>
<dbReference type="SMART" id="SM00181">
    <property type="entry name" value="EGF"/>
    <property type="match status" value="40"/>
</dbReference>
<dbReference type="GO" id="GO:0061326">
    <property type="term" value="P:renal tubule development"/>
    <property type="evidence" value="ECO:0007669"/>
    <property type="project" value="UniProtKB-ARBA"/>
</dbReference>
<feature type="disulfide bond" evidence="20">
    <location>
        <begin position="1863"/>
        <end position="1872"/>
    </location>
</feature>
<feature type="domain" description="EGF-like" evidence="25">
    <location>
        <begin position="1913"/>
        <end position="1949"/>
    </location>
</feature>
<keyword evidence="16 22" id="KW-0472">Membrane</keyword>
<dbReference type="FunFam" id="2.10.25.10:FF:000031">
    <property type="entry name" value="neurogenic locus notch homolog protein 3"/>
    <property type="match status" value="1"/>
</dbReference>
<feature type="domain" description="EGF-like" evidence="25">
    <location>
        <begin position="2138"/>
        <end position="2172"/>
    </location>
</feature>
<feature type="disulfide bond" evidence="20">
    <location>
        <begin position="1778"/>
        <end position="1787"/>
    </location>
</feature>
<dbReference type="GO" id="GO:0051241">
    <property type="term" value="P:negative regulation of multicellular organismal process"/>
    <property type="evidence" value="ECO:0007669"/>
    <property type="project" value="UniProtKB-ARBA"/>
</dbReference>
<dbReference type="GO" id="GO:0002064">
    <property type="term" value="P:epithelial cell development"/>
    <property type="evidence" value="ECO:0007669"/>
    <property type="project" value="UniProtKB-ARBA"/>
</dbReference>
<dbReference type="GO" id="GO:0048863">
    <property type="term" value="P:stem cell differentiation"/>
    <property type="evidence" value="ECO:0007669"/>
    <property type="project" value="UniProtKB-ARBA"/>
</dbReference>
<evidence type="ECO:0000256" key="22">
    <source>
        <dbReference type="SAM" id="Phobius"/>
    </source>
</evidence>
<comment type="caution">
    <text evidence="20">Lacks conserved residue(s) required for the propagation of feature annotation.</text>
</comment>
<dbReference type="GO" id="GO:0048592">
    <property type="term" value="P:eye morphogenesis"/>
    <property type="evidence" value="ECO:0007669"/>
    <property type="project" value="UniProtKB-ARBA"/>
</dbReference>
<evidence type="ECO:0000256" key="9">
    <source>
        <dbReference type="ARBA" id="ARBA00022692"/>
    </source>
</evidence>
<dbReference type="GO" id="GO:0016324">
    <property type="term" value="C:apical plasma membrane"/>
    <property type="evidence" value="ECO:0007669"/>
    <property type="project" value="UniProtKB-SubCell"/>
</dbReference>
<feature type="compositionally biased region" description="Polar residues" evidence="21">
    <location>
        <begin position="2386"/>
        <end position="2395"/>
    </location>
</feature>
<dbReference type="GO" id="GO:0050877">
    <property type="term" value="P:nervous system process"/>
    <property type="evidence" value="ECO:0007669"/>
    <property type="project" value="UniProtKB-ARBA"/>
</dbReference>
<feature type="signal peptide" evidence="23">
    <location>
        <begin position="1"/>
        <end position="22"/>
    </location>
</feature>
<feature type="disulfide bond" evidence="20">
    <location>
        <begin position="932"/>
        <end position="941"/>
    </location>
</feature>
<feature type="domain" description="EGF-like" evidence="25">
    <location>
        <begin position="667"/>
        <end position="703"/>
    </location>
</feature>
<feature type="domain" description="EGF-like" evidence="25">
    <location>
        <begin position="471"/>
        <end position="509"/>
    </location>
</feature>
<feature type="domain" description="EGF-like" evidence="25">
    <location>
        <begin position="2063"/>
        <end position="2098"/>
    </location>
</feature>
<evidence type="ECO:0000256" key="21">
    <source>
        <dbReference type="SAM" id="MobiDB-lite"/>
    </source>
</evidence>
<feature type="disulfide bond" evidence="20">
    <location>
        <begin position="460"/>
        <end position="469"/>
    </location>
</feature>
<dbReference type="PANTHER" id="PTHR12916">
    <property type="entry name" value="CYTOCHROME C OXIDASE POLYPEPTIDE VIC-2"/>
    <property type="match status" value="1"/>
</dbReference>
<feature type="disulfide bond" evidence="20">
    <location>
        <begin position="1844"/>
        <end position="1861"/>
    </location>
</feature>
<feature type="domain" description="EGF-like" evidence="25">
    <location>
        <begin position="1197"/>
        <end position="1233"/>
    </location>
</feature>
<feature type="disulfide bond" evidence="20">
    <location>
        <begin position="655"/>
        <end position="664"/>
    </location>
</feature>
<dbReference type="GO" id="GO:0051049">
    <property type="term" value="P:regulation of transport"/>
    <property type="evidence" value="ECO:0007669"/>
    <property type="project" value="UniProtKB-ARBA"/>
</dbReference>
<feature type="domain" description="EGF-like" evidence="25">
    <location>
        <begin position="1438"/>
        <end position="1474"/>
    </location>
</feature>
<feature type="domain" description="EGF-like" evidence="25">
    <location>
        <begin position="2173"/>
        <end position="2213"/>
    </location>
</feature>
<feature type="region of interest" description="Disordered" evidence="21">
    <location>
        <begin position="2386"/>
        <end position="2415"/>
    </location>
</feature>
<keyword evidence="18" id="KW-0325">Glycoprotein</keyword>
<feature type="disulfide bond" evidence="20">
    <location>
        <begin position="1464"/>
        <end position="1473"/>
    </location>
</feature>
<feature type="disulfide bond" evidence="20">
    <location>
        <begin position="2203"/>
        <end position="2212"/>
    </location>
</feature>
<dbReference type="GO" id="GO:0009792">
    <property type="term" value="P:embryo development ending in birth or egg hatching"/>
    <property type="evidence" value="ECO:0007669"/>
    <property type="project" value="UniProtKB-ARBA"/>
</dbReference>
<dbReference type="InterPro" id="IPR000742">
    <property type="entry name" value="EGF"/>
</dbReference>
<dbReference type="GO" id="GO:0045595">
    <property type="term" value="P:regulation of cell differentiation"/>
    <property type="evidence" value="ECO:0007669"/>
    <property type="project" value="UniProtKB-ARBA"/>
</dbReference>
<feature type="disulfide bond" evidence="20">
    <location>
        <begin position="384"/>
        <end position="393"/>
    </location>
</feature>
<dbReference type="InterPro" id="IPR009030">
    <property type="entry name" value="Growth_fac_rcpt_cys_sf"/>
</dbReference>
<dbReference type="GO" id="GO:0048871">
    <property type="term" value="P:multicellular organismal-level homeostasis"/>
    <property type="evidence" value="ECO:0007669"/>
    <property type="project" value="UniProtKB-ARBA"/>
</dbReference>
<dbReference type="PROSITE" id="PS50026">
    <property type="entry name" value="EGF_3"/>
    <property type="match status" value="39"/>
</dbReference>
<dbReference type="InterPro" id="IPR001791">
    <property type="entry name" value="Laminin_G"/>
</dbReference>
<dbReference type="FunFam" id="2.10.25.10:FF:000173">
    <property type="entry name" value="Neurogenic locus notch protein 2"/>
    <property type="match status" value="1"/>
</dbReference>
<feature type="disulfide bond" evidence="20">
    <location>
        <begin position="1901"/>
        <end position="1910"/>
    </location>
</feature>
<keyword evidence="7 20" id="KW-0245">EGF-like domain</keyword>
<feature type="domain" description="EGF-like" evidence="25">
    <location>
        <begin position="705"/>
        <end position="741"/>
    </location>
</feature>
<dbReference type="SMART" id="SM00282">
    <property type="entry name" value="LamG"/>
    <property type="match status" value="4"/>
</dbReference>
<feature type="transmembrane region" description="Helical" evidence="22">
    <location>
        <begin position="2351"/>
        <end position="2376"/>
    </location>
</feature>
<comment type="subunit">
    <text evidence="4">Homotetramer.</text>
</comment>
<feature type="disulfide bond" evidence="20">
    <location>
        <begin position="1740"/>
        <end position="1749"/>
    </location>
</feature>
<feature type="disulfide bond" evidence="20">
    <location>
        <begin position="894"/>
        <end position="903"/>
    </location>
</feature>
<keyword evidence="14" id="KW-0106">Calcium</keyword>
<dbReference type="FunFam" id="2.10.25.10:FF:000122">
    <property type="entry name" value="Protein crumbs homolog 2"/>
    <property type="match status" value="1"/>
</dbReference>
<dbReference type="GO" id="GO:0051240">
    <property type="term" value="P:positive regulation of multicellular organismal process"/>
    <property type="evidence" value="ECO:0007669"/>
    <property type="project" value="UniProtKB-ARBA"/>
</dbReference>
<dbReference type="FunFam" id="2.10.25.10:FF:000327">
    <property type="entry name" value="neurogenic locus notch homolog protein 4"/>
    <property type="match status" value="2"/>
</dbReference>
<feature type="disulfide bond" evidence="20">
    <location>
        <begin position="2263"/>
        <end position="2280"/>
    </location>
</feature>
<dbReference type="FunFam" id="2.10.25.10:FF:000321">
    <property type="entry name" value="Protein delta homolog 1"/>
    <property type="match status" value="1"/>
</dbReference>
<feature type="domain" description="EGF-like" evidence="25">
    <location>
        <begin position="2100"/>
        <end position="2137"/>
    </location>
</feature>
<feature type="domain" description="EGF-like" evidence="25">
    <location>
        <begin position="944"/>
        <end position="983"/>
    </location>
</feature>
<feature type="domain" description="EGF-like" evidence="25">
    <location>
        <begin position="1951"/>
        <end position="1988"/>
    </location>
</feature>
<feature type="disulfide bond" evidence="20">
    <location>
        <begin position="731"/>
        <end position="740"/>
    </location>
</feature>
<dbReference type="GO" id="GO:0120036">
    <property type="term" value="P:plasma membrane bounded cell projection organization"/>
    <property type="evidence" value="ECO:0007669"/>
    <property type="project" value="UniProtKB-ARBA"/>
</dbReference>
<feature type="domain" description="EGF-like" evidence="25">
    <location>
        <begin position="586"/>
        <end position="627"/>
    </location>
</feature>
<evidence type="ECO:0000256" key="14">
    <source>
        <dbReference type="ARBA" id="ARBA00022837"/>
    </source>
</evidence>
<feature type="domain" description="EGF-like" evidence="25">
    <location>
        <begin position="2026"/>
        <end position="2062"/>
    </location>
</feature>
<feature type="domain" description="EGF-like" evidence="25">
    <location>
        <begin position="1714"/>
        <end position="1750"/>
    </location>
</feature>
<evidence type="ECO:0000256" key="23">
    <source>
        <dbReference type="SAM" id="SignalP"/>
    </source>
</evidence>
<feature type="domain" description="Laminin G" evidence="24">
    <location>
        <begin position="32"/>
        <end position="201"/>
    </location>
</feature>
<dbReference type="FunFam" id="2.10.25.10:FF:000143">
    <property type="entry name" value="Protein crumbs 1"/>
    <property type="match status" value="1"/>
</dbReference>
<gene>
    <name evidence="26" type="primary">CRB1</name>
    <name evidence="26" type="ORF">BLAG_LOCUS23841</name>
</gene>